<evidence type="ECO:0000313" key="6">
    <source>
        <dbReference type="WBParaSite" id="DME_0000937001-mRNA-1"/>
    </source>
</evidence>
<dbReference type="PANTHER" id="PTHR13780">
    <property type="entry name" value="AMP-ACTIVATED PROTEIN KINASE, GAMMA REGULATORY SUBUNIT"/>
    <property type="match status" value="1"/>
</dbReference>
<sequence>MHILQVTNLLQLEKALEILNEWDQRAALIWSEAEQCVISIFTLTDLLMYILSGEFNKMSTIYQALSGNKLITLSASCKLLEACEEFCTNQIHRIAITEPSGDILYLLDLKRILETVHKQVCLF</sequence>
<dbReference type="Proteomes" id="UP000274756">
    <property type="component" value="Unassembled WGS sequence"/>
</dbReference>
<dbReference type="OrthoDB" id="418595at2759"/>
<dbReference type="Proteomes" id="UP000038040">
    <property type="component" value="Unplaced"/>
</dbReference>
<reference evidence="3 5" key="2">
    <citation type="submission" date="2018-11" db="EMBL/GenBank/DDBJ databases">
        <authorList>
            <consortium name="Pathogen Informatics"/>
        </authorList>
    </citation>
    <scope>NUCLEOTIDE SEQUENCE [LARGE SCALE GENOMIC DNA]</scope>
</reference>
<name>A0A0N4UN98_DRAME</name>
<evidence type="ECO:0000313" key="3">
    <source>
        <dbReference type="EMBL" id="VDN53108.1"/>
    </source>
</evidence>
<dbReference type="STRING" id="318479.A0A0N4UN98"/>
<dbReference type="InterPro" id="IPR046342">
    <property type="entry name" value="CBS_dom_sf"/>
</dbReference>
<reference evidence="6" key="1">
    <citation type="submission" date="2017-02" db="UniProtKB">
        <authorList>
            <consortium name="WormBaseParasite"/>
        </authorList>
    </citation>
    <scope>IDENTIFICATION</scope>
</reference>
<protein>
    <submittedName>
        <fullName evidence="6">CBS domain-containing protein</fullName>
    </submittedName>
</protein>
<proteinExistence type="predicted"/>
<accession>A0A0N4UN98</accession>
<evidence type="ECO:0000313" key="4">
    <source>
        <dbReference type="Proteomes" id="UP000038040"/>
    </source>
</evidence>
<dbReference type="InterPro" id="IPR050511">
    <property type="entry name" value="AMPK_gamma/SDS23_families"/>
</dbReference>
<evidence type="ECO:0000256" key="1">
    <source>
        <dbReference type="ARBA" id="ARBA00022737"/>
    </source>
</evidence>
<organism evidence="4 6">
    <name type="scientific">Dracunculus medinensis</name>
    <name type="common">Guinea worm</name>
    <dbReference type="NCBI Taxonomy" id="318479"/>
    <lineage>
        <taxon>Eukaryota</taxon>
        <taxon>Metazoa</taxon>
        <taxon>Ecdysozoa</taxon>
        <taxon>Nematoda</taxon>
        <taxon>Chromadorea</taxon>
        <taxon>Rhabditida</taxon>
        <taxon>Spirurina</taxon>
        <taxon>Dracunculoidea</taxon>
        <taxon>Dracunculidae</taxon>
        <taxon>Dracunculus</taxon>
    </lineage>
</organism>
<dbReference type="AlphaFoldDB" id="A0A0N4UN98"/>
<keyword evidence="2" id="KW-0129">CBS domain</keyword>
<dbReference type="EMBL" id="UYYG01000103">
    <property type="protein sequence ID" value="VDN53108.1"/>
    <property type="molecule type" value="Genomic_DNA"/>
</dbReference>
<dbReference type="PANTHER" id="PTHR13780:SF36">
    <property type="entry name" value="CBS DOMAIN-CONTAINING PROTEIN"/>
    <property type="match status" value="1"/>
</dbReference>
<keyword evidence="5" id="KW-1185">Reference proteome</keyword>
<gene>
    <name evidence="3" type="ORF">DME_LOCUS3081</name>
</gene>
<dbReference type="WBParaSite" id="DME_0000937001-mRNA-1">
    <property type="protein sequence ID" value="DME_0000937001-mRNA-1"/>
    <property type="gene ID" value="DME_0000937001"/>
</dbReference>
<dbReference type="Gene3D" id="3.10.580.10">
    <property type="entry name" value="CBS-domain"/>
    <property type="match status" value="1"/>
</dbReference>
<dbReference type="SUPFAM" id="SSF54631">
    <property type="entry name" value="CBS-domain pair"/>
    <property type="match status" value="1"/>
</dbReference>
<evidence type="ECO:0000313" key="5">
    <source>
        <dbReference type="Proteomes" id="UP000274756"/>
    </source>
</evidence>
<keyword evidence="1" id="KW-0677">Repeat</keyword>
<evidence type="ECO:0000256" key="2">
    <source>
        <dbReference type="ARBA" id="ARBA00023122"/>
    </source>
</evidence>